<dbReference type="PANTHER" id="PTHR42928">
    <property type="entry name" value="TRICARBOXYLATE-BINDING PROTEIN"/>
    <property type="match status" value="1"/>
</dbReference>
<dbReference type="AlphaFoldDB" id="A0A2S0MH40"/>
<dbReference type="PIRSF" id="PIRSF017082">
    <property type="entry name" value="YflP"/>
    <property type="match status" value="1"/>
</dbReference>
<gene>
    <name evidence="3" type="ORF">C6570_13820</name>
</gene>
<dbReference type="RefSeq" id="WP_106703739.1">
    <property type="nucleotide sequence ID" value="NZ_CP027666.1"/>
</dbReference>
<dbReference type="OrthoDB" id="8678477at2"/>
<name>A0A2S0MH40_9BURK</name>
<dbReference type="Gene3D" id="3.40.190.150">
    <property type="entry name" value="Bordetella uptake gene, domain 1"/>
    <property type="match status" value="1"/>
</dbReference>
<dbReference type="SUPFAM" id="SSF53850">
    <property type="entry name" value="Periplasmic binding protein-like II"/>
    <property type="match status" value="1"/>
</dbReference>
<evidence type="ECO:0000256" key="2">
    <source>
        <dbReference type="SAM" id="SignalP"/>
    </source>
</evidence>
<dbReference type="KEGG" id="otk:C6570_13820"/>
<dbReference type="InterPro" id="IPR042100">
    <property type="entry name" value="Bug_dom1"/>
</dbReference>
<evidence type="ECO:0000256" key="1">
    <source>
        <dbReference type="ARBA" id="ARBA00006987"/>
    </source>
</evidence>
<reference evidence="3 4" key="1">
    <citation type="submission" date="2018-03" db="EMBL/GenBank/DDBJ databases">
        <title>Genome sequencing of Ottowia sp.</title>
        <authorList>
            <person name="Kim S.-J."/>
            <person name="Heo J."/>
            <person name="Kwon S.-W."/>
        </authorList>
    </citation>
    <scope>NUCLEOTIDE SEQUENCE [LARGE SCALE GENOMIC DNA]</scope>
    <source>
        <strain evidence="3 4">KADR8-3</strain>
    </source>
</reference>
<sequence>MAFSRRKAMLACALGLTTLPVWAQDYPNRTITMVIPYSAGGPTDAMARMLATAIRPVLGQTMIVENKAGGGSNIGAEYVARAQPDGYTLMLGTSAPLAINQSLYANLKYDPLKSFAPVIQVGYLPNVLLVNPSVPAKNARELIAYTKANPGKVSFASSGSGASSHLAGVMFNMQTGTDILHVPYKGTGPALNDLLGGQVQVAFTDVLSALPFLEAGKLRALAVTSAKRSRALPDVPTLDEQGVKGFDASVFFGVVAPAGTPKPVIAKLNAAFLKVLEDPEIKARLQKQGLEAPAQHTPEALAAYAQAEANKWRAVIKASGAKAD</sequence>
<dbReference type="Proteomes" id="UP000239709">
    <property type="component" value="Chromosome"/>
</dbReference>
<protein>
    <submittedName>
        <fullName evidence="3">ABC transporter substrate-binding protein</fullName>
    </submittedName>
</protein>
<proteinExistence type="inferred from homology"/>
<keyword evidence="4" id="KW-1185">Reference proteome</keyword>
<evidence type="ECO:0000313" key="3">
    <source>
        <dbReference type="EMBL" id="AVO35190.1"/>
    </source>
</evidence>
<dbReference type="InterPro" id="IPR005064">
    <property type="entry name" value="BUG"/>
</dbReference>
<dbReference type="CDD" id="cd13578">
    <property type="entry name" value="PBP2_Bug27"/>
    <property type="match status" value="1"/>
</dbReference>
<evidence type="ECO:0000313" key="4">
    <source>
        <dbReference type="Proteomes" id="UP000239709"/>
    </source>
</evidence>
<dbReference type="Gene3D" id="3.40.190.10">
    <property type="entry name" value="Periplasmic binding protein-like II"/>
    <property type="match status" value="1"/>
</dbReference>
<comment type="similarity">
    <text evidence="1">Belongs to the UPF0065 (bug) family.</text>
</comment>
<dbReference type="EMBL" id="CP027666">
    <property type="protein sequence ID" value="AVO35190.1"/>
    <property type="molecule type" value="Genomic_DNA"/>
</dbReference>
<feature type="signal peptide" evidence="2">
    <location>
        <begin position="1"/>
        <end position="23"/>
    </location>
</feature>
<organism evidence="3 4">
    <name type="scientific">Ottowia oryzae</name>
    <dbReference type="NCBI Taxonomy" id="2109914"/>
    <lineage>
        <taxon>Bacteria</taxon>
        <taxon>Pseudomonadati</taxon>
        <taxon>Pseudomonadota</taxon>
        <taxon>Betaproteobacteria</taxon>
        <taxon>Burkholderiales</taxon>
        <taxon>Comamonadaceae</taxon>
        <taxon>Ottowia</taxon>
    </lineage>
</organism>
<accession>A0A2S0MH40</accession>
<dbReference type="Pfam" id="PF03401">
    <property type="entry name" value="TctC"/>
    <property type="match status" value="1"/>
</dbReference>
<dbReference type="PANTHER" id="PTHR42928:SF5">
    <property type="entry name" value="BLR1237 PROTEIN"/>
    <property type="match status" value="1"/>
</dbReference>
<feature type="chain" id="PRO_5015678210" evidence="2">
    <location>
        <begin position="24"/>
        <end position="324"/>
    </location>
</feature>
<keyword evidence="2" id="KW-0732">Signal</keyword>